<evidence type="ECO:0000313" key="2">
    <source>
        <dbReference type="Proteomes" id="UP000044841"/>
    </source>
</evidence>
<dbReference type="Pfam" id="PF11951">
    <property type="entry name" value="Fungal_trans_2"/>
    <property type="match status" value="1"/>
</dbReference>
<reference evidence="1 2" key="1">
    <citation type="submission" date="2015-07" db="EMBL/GenBank/DDBJ databases">
        <authorList>
            <person name="Noorani M."/>
        </authorList>
    </citation>
    <scope>NUCLEOTIDE SEQUENCE [LARGE SCALE GENOMIC DNA]</scope>
    <source>
        <strain evidence="1">BBA 69670</strain>
    </source>
</reference>
<accession>A0A0K6GIN9</accession>
<protein>
    <submittedName>
        <fullName evidence="1">E3 ubiquitin-protein ligase RNF213 [Mus musculus]</fullName>
    </submittedName>
</protein>
<dbReference type="EMBL" id="CYGV01002011">
    <property type="protein sequence ID" value="CUA78400.1"/>
    <property type="molecule type" value="Genomic_DNA"/>
</dbReference>
<keyword evidence="2" id="KW-1185">Reference proteome</keyword>
<gene>
    <name evidence="1" type="ORF">RSOLAG22IIIB_07050</name>
</gene>
<dbReference type="PANTHER" id="PTHR37331:SF1">
    <property type="entry name" value="YALI0F11671P"/>
    <property type="match status" value="1"/>
</dbReference>
<dbReference type="Proteomes" id="UP000044841">
    <property type="component" value="Unassembled WGS sequence"/>
</dbReference>
<dbReference type="AlphaFoldDB" id="A0A0K6GIN9"/>
<dbReference type="InterPro" id="IPR021858">
    <property type="entry name" value="Fun_TF"/>
</dbReference>
<name>A0A0K6GIN9_9AGAM</name>
<evidence type="ECO:0000313" key="1">
    <source>
        <dbReference type="EMBL" id="CUA78400.1"/>
    </source>
</evidence>
<organism evidence="1 2">
    <name type="scientific">Rhizoctonia solani</name>
    <dbReference type="NCBI Taxonomy" id="456999"/>
    <lineage>
        <taxon>Eukaryota</taxon>
        <taxon>Fungi</taxon>
        <taxon>Dikarya</taxon>
        <taxon>Basidiomycota</taxon>
        <taxon>Agaricomycotina</taxon>
        <taxon>Agaricomycetes</taxon>
        <taxon>Cantharellales</taxon>
        <taxon>Ceratobasidiaceae</taxon>
        <taxon>Rhizoctonia</taxon>
    </lineage>
</organism>
<sequence length="753" mass="85673">MPHRTTTGMNLSNHQEYENRQMELIERSPTNCSQSMEVPDISSSLETYHQDLTGTLTPYTPGNFLDSIFSLAWPVDQPHRTSPQLTQPSQLDDDVDQSDDLEEVQAAVIGFLALDPTVESNGLPFVLQGCGTWVSYSAFEPLSVAQIARNDMIRTYVMGEKPRQILHLVINTVNELVRSAEYNPAESRCFRAAEAIFRQRLAEAGTRIESTHNLNQQQANEVMLFISQWILIKCRVNSLSNILGFMQLVAPIFRRACPDPLSEFINLPTLFATTHPIFQHYIRMDAFLAMLTVRPMFFRYTVRFTPEAPESLFSRVEGSYSVCRFGISDRLIMMFAYMNGLFEDFGSYVPQHLTDELEQDIKLMKPIVRVSTEPLLMIGRMVVQQAWFQAALIYLYMGLCGCDSTNARVVTVRSRFIKLLASTKPRRIIDSFLVLPLVILGVATESHEERNMIRRRMLGVPECARPGRMGNDFVRILENIWSKRRPMVWSDLRQACWEVTGISSLRQMKTYQPFTIITQTMSFRPTTTRALAYRRAISITQNNSVKRCVPAITQPPRSLHTPSHHAHRTPVFQSKATNIPQLRRYSASPEVEEDPERKGLFYHPVGNNVFALSFLDQKPPSQDSATVIGFVKGGEQSNSFQENQAFVDLLHDTVKAALIEGVDQELENDAVQRKEGWLHVRDYRNFPEMGRVGDPDDILGSVLVQDGKIKGDTYERMPSYRTCTTDGPVKLSPSLHERLLKSLKEARQKESSA</sequence>
<proteinExistence type="predicted"/>
<dbReference type="PANTHER" id="PTHR37331">
    <property type="entry name" value="YALI0F11671P"/>
    <property type="match status" value="1"/>
</dbReference>